<dbReference type="Proteomes" id="UP000178129">
    <property type="component" value="Unassembled WGS sequence"/>
</dbReference>
<proteinExistence type="predicted"/>
<dbReference type="Gene3D" id="3.40.50.300">
    <property type="entry name" value="P-loop containing nucleotide triphosphate hydrolases"/>
    <property type="match status" value="1"/>
</dbReference>
<dbReference type="EMBL" id="FJUW01000004">
    <property type="protein sequence ID" value="CZS91028.1"/>
    <property type="molecule type" value="Genomic_DNA"/>
</dbReference>
<dbReference type="AlphaFoldDB" id="A0A1E1JYV2"/>
<evidence type="ECO:0008006" key="4">
    <source>
        <dbReference type="Google" id="ProtNLM"/>
    </source>
</evidence>
<keyword evidence="1" id="KW-1133">Transmembrane helix</keyword>
<dbReference type="Pfam" id="PF17784">
    <property type="entry name" value="Sulfotransfer_4"/>
    <property type="match status" value="1"/>
</dbReference>
<evidence type="ECO:0000313" key="3">
    <source>
        <dbReference type="Proteomes" id="UP000178129"/>
    </source>
</evidence>
<feature type="transmembrane region" description="Helical" evidence="1">
    <location>
        <begin position="268"/>
        <end position="290"/>
    </location>
</feature>
<reference evidence="3" key="1">
    <citation type="submission" date="2016-03" db="EMBL/GenBank/DDBJ databases">
        <authorList>
            <person name="Ploux O."/>
        </authorList>
    </citation>
    <scope>NUCLEOTIDE SEQUENCE [LARGE SCALE GENOMIC DNA]</scope>
    <source>
        <strain evidence="3">UK7</strain>
    </source>
</reference>
<dbReference type="InParanoid" id="A0A1E1JYV2"/>
<keyword evidence="3" id="KW-1185">Reference proteome</keyword>
<protein>
    <recommendedName>
        <fullName evidence="4">NAD dependent epimerase/dehydratase</fullName>
    </recommendedName>
</protein>
<dbReference type="PANTHER" id="PTHR36978">
    <property type="entry name" value="P-LOOP CONTAINING NUCLEOTIDE TRIPHOSPHATE HYDROLASE"/>
    <property type="match status" value="1"/>
</dbReference>
<dbReference type="SUPFAM" id="SSF52540">
    <property type="entry name" value="P-loop containing nucleoside triphosphate hydrolases"/>
    <property type="match status" value="1"/>
</dbReference>
<evidence type="ECO:0000256" key="1">
    <source>
        <dbReference type="SAM" id="Phobius"/>
    </source>
</evidence>
<keyword evidence="1" id="KW-0812">Transmembrane</keyword>
<dbReference type="InterPro" id="IPR027417">
    <property type="entry name" value="P-loop_NTPase"/>
</dbReference>
<evidence type="ECO:0000313" key="2">
    <source>
        <dbReference type="EMBL" id="CZS91028.1"/>
    </source>
</evidence>
<gene>
    <name evidence="2" type="ORF">RCO7_01407</name>
</gene>
<comment type="caution">
    <text evidence="2">The sequence shown here is derived from an EMBL/GenBank/DDBJ whole genome shotgun (WGS) entry which is preliminary data.</text>
</comment>
<dbReference type="InterPro" id="IPR040632">
    <property type="entry name" value="Sulfotransfer_4"/>
</dbReference>
<dbReference type="STRING" id="914237.A0A1E1JYV2"/>
<organism evidence="2 3">
    <name type="scientific">Rhynchosporium graminicola</name>
    <dbReference type="NCBI Taxonomy" id="2792576"/>
    <lineage>
        <taxon>Eukaryota</taxon>
        <taxon>Fungi</taxon>
        <taxon>Dikarya</taxon>
        <taxon>Ascomycota</taxon>
        <taxon>Pezizomycotina</taxon>
        <taxon>Leotiomycetes</taxon>
        <taxon>Helotiales</taxon>
        <taxon>Ploettnerulaceae</taxon>
        <taxon>Rhynchosporium</taxon>
    </lineage>
</organism>
<dbReference type="PANTHER" id="PTHR36978:SF4">
    <property type="entry name" value="P-LOOP CONTAINING NUCLEOSIDE TRIPHOSPHATE HYDROLASE PROTEIN"/>
    <property type="match status" value="1"/>
</dbReference>
<name>A0A1E1JYV2_9HELO</name>
<sequence>MGIKSEEYVDTHRFRVPPRPITDIFTSKDTAIDRSKCTRTVPMRVLVLGVGRTGTVSMRDALKRLGYDNTYHMMSASVENPPDCIMWQRAFEAKYDGIGQFGRKEWDSLLGHCQAVCDWPAICFAKELIEAYPEAKVILTTRNVDTWHASVMKTGYWRAKDPELEIASYFDWGAGLYYPMLTKFFETFFKDDFPNKGKEVFVEHYKEIRNLVPKNNLLEFSVSEGWSPLCEFLGEPMPLNEPFPHANNADSFVKRCRARNRAQLCNAAFRYALIALCIYIAYWLLGCVMMY</sequence>
<keyword evidence="1" id="KW-0472">Membrane</keyword>
<accession>A0A1E1JYV2</accession>